<feature type="compositionally biased region" description="Basic and acidic residues" evidence="1">
    <location>
        <begin position="91"/>
        <end position="100"/>
    </location>
</feature>
<reference evidence="2 3" key="2">
    <citation type="submission" date="2015-05" db="EMBL/GenBank/DDBJ databases">
        <authorList>
            <person name="Morales-Cruz A."/>
            <person name="Amrine K.C."/>
            <person name="Cantu D."/>
        </authorList>
    </citation>
    <scope>NUCLEOTIDE SEQUENCE [LARGE SCALE GENOMIC DNA]</scope>
    <source>
        <strain evidence="2">UCRPC4</strain>
    </source>
</reference>
<protein>
    <submittedName>
        <fullName evidence="2">Uncharacterized protein</fullName>
    </submittedName>
</protein>
<evidence type="ECO:0000256" key="1">
    <source>
        <dbReference type="SAM" id="MobiDB-lite"/>
    </source>
</evidence>
<feature type="region of interest" description="Disordered" evidence="1">
    <location>
        <begin position="165"/>
        <end position="185"/>
    </location>
</feature>
<reference evidence="2 3" key="1">
    <citation type="submission" date="2015-05" db="EMBL/GenBank/DDBJ databases">
        <title>Distinctive expansion of gene families associated with plant cell wall degradation and secondary metabolism in the genomes of grapevine trunk pathogens.</title>
        <authorList>
            <person name="Lawrence D.P."/>
            <person name="Travadon R."/>
            <person name="Rolshausen P.E."/>
            <person name="Baumgartner K."/>
        </authorList>
    </citation>
    <scope>NUCLEOTIDE SEQUENCE [LARGE SCALE GENOMIC DNA]</scope>
    <source>
        <strain evidence="2">UCRPC4</strain>
    </source>
</reference>
<dbReference type="EMBL" id="LCWF01000172">
    <property type="protein sequence ID" value="KKY15799.1"/>
    <property type="molecule type" value="Genomic_DNA"/>
</dbReference>
<evidence type="ECO:0000313" key="2">
    <source>
        <dbReference type="EMBL" id="KKY15799.1"/>
    </source>
</evidence>
<keyword evidence="3" id="KW-1185">Reference proteome</keyword>
<feature type="region of interest" description="Disordered" evidence="1">
    <location>
        <begin position="75"/>
        <end position="111"/>
    </location>
</feature>
<proteinExistence type="predicted"/>
<sequence length="185" mass="21219">MQQTLRLVQNILRFKESKAILIPQIQAQEDYAQQKRSHREHKIMFKYKPTLSHTPHVAILFMGRQRRIRRNYRTGHPNAKISNKKHKHHRPASEHNDTHKSQRAHQAGKGWRESKVIHGLDVETTSIKMFDEGAELEAGCAGPGREGRGREQTRVKLPGVFEVGEERESTAEVQHLGEDGNGKSI</sequence>
<organism evidence="2 3">
    <name type="scientific">Phaeomoniella chlamydospora</name>
    <name type="common">Phaeoacremonium chlamydosporum</name>
    <dbReference type="NCBI Taxonomy" id="158046"/>
    <lineage>
        <taxon>Eukaryota</taxon>
        <taxon>Fungi</taxon>
        <taxon>Dikarya</taxon>
        <taxon>Ascomycota</taxon>
        <taxon>Pezizomycotina</taxon>
        <taxon>Eurotiomycetes</taxon>
        <taxon>Chaetothyriomycetidae</taxon>
        <taxon>Phaeomoniellales</taxon>
        <taxon>Phaeomoniellaceae</taxon>
        <taxon>Phaeomoniella</taxon>
    </lineage>
</organism>
<accession>A0A0G2DYZ8</accession>
<dbReference type="AlphaFoldDB" id="A0A0G2DYZ8"/>
<evidence type="ECO:0000313" key="3">
    <source>
        <dbReference type="Proteomes" id="UP000053317"/>
    </source>
</evidence>
<dbReference type="Proteomes" id="UP000053317">
    <property type="component" value="Unassembled WGS sequence"/>
</dbReference>
<name>A0A0G2DYZ8_PHACM</name>
<gene>
    <name evidence="2" type="ORF">UCRPC4_g06117</name>
</gene>
<comment type="caution">
    <text evidence="2">The sequence shown here is derived from an EMBL/GenBank/DDBJ whole genome shotgun (WGS) entry which is preliminary data.</text>
</comment>